<accession>A0A1W1C8P9</accession>
<dbReference type="SUPFAM" id="SSF47090">
    <property type="entry name" value="PGBD-like"/>
    <property type="match status" value="1"/>
</dbReference>
<dbReference type="EMBL" id="FPHE01000111">
    <property type="protein sequence ID" value="SFV62113.1"/>
    <property type="molecule type" value="Genomic_DNA"/>
</dbReference>
<dbReference type="AlphaFoldDB" id="A0A1W1C8P9"/>
<dbReference type="InterPro" id="IPR036365">
    <property type="entry name" value="PGBD-like_sf"/>
</dbReference>
<organism evidence="2">
    <name type="scientific">hydrothermal vent metagenome</name>
    <dbReference type="NCBI Taxonomy" id="652676"/>
    <lineage>
        <taxon>unclassified sequences</taxon>
        <taxon>metagenomes</taxon>
        <taxon>ecological metagenomes</taxon>
    </lineage>
</organism>
<protein>
    <recommendedName>
        <fullName evidence="1">Peptidoglycan binding-like domain-containing protein</fullName>
    </recommendedName>
</protein>
<gene>
    <name evidence="2" type="ORF">MNB_SV-12-1552</name>
</gene>
<proteinExistence type="predicted"/>
<dbReference type="InterPro" id="IPR002477">
    <property type="entry name" value="Peptidoglycan-bd-like"/>
</dbReference>
<dbReference type="Pfam" id="PF01471">
    <property type="entry name" value="PG_binding_1"/>
    <property type="match status" value="1"/>
</dbReference>
<evidence type="ECO:0000259" key="1">
    <source>
        <dbReference type="Pfam" id="PF01471"/>
    </source>
</evidence>
<dbReference type="InterPro" id="IPR036366">
    <property type="entry name" value="PGBDSf"/>
</dbReference>
<feature type="domain" description="Peptidoglycan binding-like" evidence="1">
    <location>
        <begin position="15"/>
        <end position="69"/>
    </location>
</feature>
<sequence length="80" mass="8776">MNETDFESLKLGCQGSMVLIAQKMLNSIGYQLEENGDFDIKMEQAVRDFQIDSNSLAVNGVIDSETMIAIDTAISLQKAS</sequence>
<evidence type="ECO:0000313" key="2">
    <source>
        <dbReference type="EMBL" id="SFV62113.1"/>
    </source>
</evidence>
<dbReference type="Gene3D" id="1.10.101.10">
    <property type="entry name" value="PGBD-like superfamily/PGBD"/>
    <property type="match status" value="1"/>
</dbReference>
<reference evidence="2" key="1">
    <citation type="submission" date="2016-10" db="EMBL/GenBank/DDBJ databases">
        <authorList>
            <person name="de Groot N.N."/>
        </authorList>
    </citation>
    <scope>NUCLEOTIDE SEQUENCE</scope>
</reference>
<name>A0A1W1C8P9_9ZZZZ</name>